<comment type="caution">
    <text evidence="10">The sequence shown here is derived from an EMBL/GenBank/DDBJ whole genome shotgun (WGS) entry which is preliminary data.</text>
</comment>
<dbReference type="SMART" id="SM00220">
    <property type="entry name" value="S_TKc"/>
    <property type="match status" value="1"/>
</dbReference>
<feature type="compositionally biased region" description="Polar residues" evidence="8">
    <location>
        <begin position="576"/>
        <end position="585"/>
    </location>
</feature>
<proteinExistence type="inferred from homology"/>
<dbReference type="InterPro" id="IPR000719">
    <property type="entry name" value="Prot_kinase_dom"/>
</dbReference>
<dbReference type="PROSITE" id="PS00108">
    <property type="entry name" value="PROTEIN_KINASE_ST"/>
    <property type="match status" value="1"/>
</dbReference>
<feature type="compositionally biased region" description="Acidic residues" evidence="8">
    <location>
        <begin position="15"/>
        <end position="27"/>
    </location>
</feature>
<dbReference type="SUPFAM" id="SSF56112">
    <property type="entry name" value="Protein kinase-like (PK-like)"/>
    <property type="match status" value="1"/>
</dbReference>
<dbReference type="EC" id="2.7.11.25" evidence="10"/>
<dbReference type="Proteomes" id="UP001498398">
    <property type="component" value="Unassembled WGS sequence"/>
</dbReference>
<dbReference type="PANTHER" id="PTHR48016:SF32">
    <property type="entry name" value="MITOGEN-ACTIVATED PROTEIN KINASE KINASE KINASE 4"/>
    <property type="match status" value="1"/>
</dbReference>
<dbReference type="Gene3D" id="1.10.510.10">
    <property type="entry name" value="Transferase(Phosphotransferase) domain 1"/>
    <property type="match status" value="1"/>
</dbReference>
<dbReference type="Pfam" id="PF00069">
    <property type="entry name" value="Pkinase"/>
    <property type="match status" value="1"/>
</dbReference>
<evidence type="ECO:0000256" key="4">
    <source>
        <dbReference type="ARBA" id="ARBA00022741"/>
    </source>
</evidence>
<evidence type="ECO:0000256" key="6">
    <source>
        <dbReference type="ARBA" id="ARBA00022840"/>
    </source>
</evidence>
<evidence type="ECO:0000313" key="11">
    <source>
        <dbReference type="Proteomes" id="UP001498398"/>
    </source>
</evidence>
<keyword evidence="6 7" id="KW-0067">ATP-binding</keyword>
<keyword evidence="5 10" id="KW-0418">Kinase</keyword>
<evidence type="ECO:0000256" key="3">
    <source>
        <dbReference type="ARBA" id="ARBA00022679"/>
    </source>
</evidence>
<sequence>MRRHTPTLYTHPEQDTADVDHDDDEWEMAVQPSLSYMSTQTTSSSLNGRIQSRSKRPYPIPPPPPLPRASSSKSIDVYSQFVKRYRSTGPGELEDPRNDPDSHYAQRGLGQLADGGGDSDDDEFGRISLANGPDGVERIALMLESDPAEAVTEEEKERLNWQIYFASVLGGDVLRSEKSRIAVALESSGDDQNNPHLSLWYGIRAKFHGRTVEEEKKVLEERRIRLADSVINEINTFRLPDGDASQALKQVQNILRRLDTAHSLYPNLKAFYIDKPAATESVFLARCDTLNTWSTLLSSLRHQVAVLRRWTGSETLDVTQPNTSAEVPINNRFTPNGPETADGSSFVERMLKEESMQRMFEKGSLTTSHACVAAARDAQVNLAALFEEMNLPSFESELIPLISFPTKLAQACLLLRLAYVKKIKDPEMLIIDQMIDDLKISIGLACTLKRQYEAFLAPDPGGKWVLPQCISEDYDQSILEALEMFFRLIHWKLKSGAKGIYFKETDVLEAQWATLNDVSMTVTGGSCLVAEQLCSLTNRLMVRVINYFDTQVRVPGPEYERDKDKNHRSKRRAANGSASGNGTTKSEFEEHMENSTASVMTDELKVSWYGKILDSVRLRYRKLLRFARVITYRFSDSAEYSLESVHLDQFIDCLVATDHFLVYTNTYEEDGVYIVASSSLSGRPNVIQRMLTEAFHVEELTLDDGTQVADSAEYVGAEYDEPQYLLILSPRNQFTWRGRVMVMNLPKIELDCRDDRVRLIADGPQHRLALAKQVFSDSFLPVDENGAPIETNIHPLTCLTDSQSHLPTVNRELRKIARATIRLAESIVDSVHHVRGSMKMSKGCQDLMENWYQFASEHGQHAQKFMDRSSLLRFNRSLIKLAIAWVSFICDDCHPSDRKTFKWAVNALEFAFQRTKRNILHLPDEQFQVLRHKVGVCITLLMGHFDILGARSTLEALKEKERLEQQRQTSADLLLTVKEEEIQEDGDLWSPDKGARKFWERVCESVQNLESQRAVVGHEYRILGRVLDTEKPEDRSLVFLASSTSNISIRWQQGRFIGAGAFGSVYVGVNLDTGGLMAVKEIKFHELSGIPNLYSQIKDELSVMEMLHHPNIVEYYGIEVHRDKVYIFEEYCQGGSIGALLEHGRIEDERIVQVYTMQMLEGLAYLHSQGIVHRDIKPDNILLDHLGVIKYVDFGAAKILAKNQRSIARSRRGPEMGSTPSLGGVNNSLTGTPMYMSPEIIKNDRRGRHGAMDIWSLGCVVLEFATGRKPWSNLDNEWAIMFHIGVATQHPPLPEPGQLSDLGINFIKQCLTIDPVKRPTAVELMQHPWMLEFKELLAHWEEEEIANNLPAEMPPEEIFENASVARQAAIIQEKQVEEIRQPSPGSEIIAIPDVDGTAESSSEF</sequence>
<evidence type="ECO:0000313" key="10">
    <source>
        <dbReference type="EMBL" id="KAK7468580.1"/>
    </source>
</evidence>
<evidence type="ECO:0000259" key="9">
    <source>
        <dbReference type="PROSITE" id="PS50011"/>
    </source>
</evidence>
<feature type="compositionally biased region" description="Basic and acidic residues" evidence="8">
    <location>
        <begin position="94"/>
        <end position="104"/>
    </location>
</feature>
<feature type="region of interest" description="Disordered" evidence="8">
    <location>
        <begin position="1"/>
        <end position="73"/>
    </location>
</feature>
<protein>
    <submittedName>
        <fullName evidence="10">Suppressor of Sensor Kinase (SLN1)</fullName>
        <ecNumber evidence="10">2.7.11.25</ecNumber>
    </submittedName>
</protein>
<dbReference type="InterPro" id="IPR011009">
    <property type="entry name" value="Kinase-like_dom_sf"/>
</dbReference>
<evidence type="ECO:0000256" key="2">
    <source>
        <dbReference type="ARBA" id="ARBA00022527"/>
    </source>
</evidence>
<dbReference type="InterPro" id="IPR017441">
    <property type="entry name" value="Protein_kinase_ATP_BS"/>
</dbReference>
<dbReference type="InterPro" id="IPR050538">
    <property type="entry name" value="MAP_kinase_kinase_kinase"/>
</dbReference>
<dbReference type="InterPro" id="IPR008271">
    <property type="entry name" value="Ser/Thr_kinase_AS"/>
</dbReference>
<feature type="region of interest" description="Disordered" evidence="8">
    <location>
        <begin position="87"/>
        <end position="130"/>
    </location>
</feature>
<comment type="similarity">
    <text evidence="1">Belongs to the protein kinase superfamily. STE Ser/Thr protein kinase family. MAP kinase kinase kinase subfamily.</text>
</comment>
<evidence type="ECO:0000256" key="1">
    <source>
        <dbReference type="ARBA" id="ARBA00006529"/>
    </source>
</evidence>
<keyword evidence="2" id="KW-0723">Serine/threonine-protein kinase</keyword>
<keyword evidence="11" id="KW-1185">Reference proteome</keyword>
<feature type="binding site" evidence="7">
    <location>
        <position position="1080"/>
    </location>
    <ligand>
        <name>ATP</name>
        <dbReference type="ChEBI" id="CHEBI:30616"/>
    </ligand>
</feature>
<feature type="region of interest" description="Disordered" evidence="8">
    <location>
        <begin position="558"/>
        <end position="593"/>
    </location>
</feature>
<name>A0ABR1JWN9_9AGAR</name>
<keyword evidence="3 10" id="KW-0808">Transferase</keyword>
<feature type="compositionally biased region" description="Pro residues" evidence="8">
    <location>
        <begin position="58"/>
        <end position="67"/>
    </location>
</feature>
<feature type="domain" description="Protein kinase" evidence="9">
    <location>
        <begin position="1051"/>
        <end position="1330"/>
    </location>
</feature>
<dbReference type="PANTHER" id="PTHR48016">
    <property type="entry name" value="MAP KINASE KINASE KINASE SSK2-RELATED-RELATED"/>
    <property type="match status" value="1"/>
</dbReference>
<keyword evidence="4 7" id="KW-0547">Nucleotide-binding</keyword>
<dbReference type="PROSITE" id="PS50011">
    <property type="entry name" value="PROTEIN_KINASE_DOM"/>
    <property type="match status" value="1"/>
</dbReference>
<feature type="compositionally biased region" description="Polar residues" evidence="8">
    <location>
        <begin position="32"/>
        <end position="51"/>
    </location>
</feature>
<dbReference type="PROSITE" id="PS00107">
    <property type="entry name" value="PROTEIN_KINASE_ATP"/>
    <property type="match status" value="1"/>
</dbReference>
<evidence type="ECO:0000256" key="5">
    <source>
        <dbReference type="ARBA" id="ARBA00022777"/>
    </source>
</evidence>
<organism evidence="10 11">
    <name type="scientific">Marasmiellus scandens</name>
    <dbReference type="NCBI Taxonomy" id="2682957"/>
    <lineage>
        <taxon>Eukaryota</taxon>
        <taxon>Fungi</taxon>
        <taxon>Dikarya</taxon>
        <taxon>Basidiomycota</taxon>
        <taxon>Agaricomycotina</taxon>
        <taxon>Agaricomycetes</taxon>
        <taxon>Agaricomycetidae</taxon>
        <taxon>Agaricales</taxon>
        <taxon>Marasmiineae</taxon>
        <taxon>Omphalotaceae</taxon>
        <taxon>Marasmiellus</taxon>
    </lineage>
</organism>
<gene>
    <name evidence="10" type="primary">SSK2</name>
    <name evidence="10" type="ORF">VKT23_003084</name>
</gene>
<evidence type="ECO:0000256" key="8">
    <source>
        <dbReference type="SAM" id="MobiDB-lite"/>
    </source>
</evidence>
<dbReference type="EMBL" id="JBANRG010000003">
    <property type="protein sequence ID" value="KAK7468580.1"/>
    <property type="molecule type" value="Genomic_DNA"/>
</dbReference>
<reference evidence="10 11" key="1">
    <citation type="submission" date="2024-01" db="EMBL/GenBank/DDBJ databases">
        <title>A draft genome for the cacao thread blight pathogen Marasmiellus scandens.</title>
        <authorList>
            <person name="Baruah I.K."/>
            <person name="Leung J."/>
            <person name="Bukari Y."/>
            <person name="Amoako-Attah I."/>
            <person name="Meinhardt L.W."/>
            <person name="Bailey B.A."/>
            <person name="Cohen S.P."/>
        </authorList>
    </citation>
    <scope>NUCLEOTIDE SEQUENCE [LARGE SCALE GENOMIC DNA]</scope>
    <source>
        <strain evidence="10 11">GH-19</strain>
    </source>
</reference>
<accession>A0ABR1JWN9</accession>
<dbReference type="GO" id="GO:0004709">
    <property type="term" value="F:MAP kinase kinase kinase activity"/>
    <property type="evidence" value="ECO:0007669"/>
    <property type="project" value="UniProtKB-EC"/>
</dbReference>
<feature type="region of interest" description="Disordered" evidence="8">
    <location>
        <begin position="1380"/>
        <end position="1404"/>
    </location>
</feature>
<dbReference type="CDD" id="cd06626">
    <property type="entry name" value="STKc_MEKK4"/>
    <property type="match status" value="1"/>
</dbReference>
<evidence type="ECO:0000256" key="7">
    <source>
        <dbReference type="PROSITE-ProRule" id="PRU10141"/>
    </source>
</evidence>